<evidence type="ECO:0000256" key="5">
    <source>
        <dbReference type="ARBA" id="ARBA00022605"/>
    </source>
</evidence>
<keyword evidence="8" id="KW-0862">Zinc</keyword>
<feature type="domain" description="Peptidase M20 dimerisation" evidence="10">
    <location>
        <begin position="173"/>
        <end position="283"/>
    </location>
</feature>
<dbReference type="GO" id="GO:0046872">
    <property type="term" value="F:metal ion binding"/>
    <property type="evidence" value="ECO:0007669"/>
    <property type="project" value="UniProtKB-KW"/>
</dbReference>
<dbReference type="InterPro" id="IPR001261">
    <property type="entry name" value="ArgE/DapE_CS"/>
</dbReference>
<keyword evidence="7" id="KW-0378">Hydrolase</keyword>
<dbReference type="Pfam" id="PF07687">
    <property type="entry name" value="M20_dimer"/>
    <property type="match status" value="1"/>
</dbReference>
<evidence type="ECO:0000256" key="2">
    <source>
        <dbReference type="ARBA" id="ARBA00005691"/>
    </source>
</evidence>
<organism evidence="11 12">
    <name type="scientific">Thioclava pacifica DSM 10166</name>
    <dbReference type="NCBI Taxonomy" id="1353537"/>
    <lineage>
        <taxon>Bacteria</taxon>
        <taxon>Pseudomonadati</taxon>
        <taxon>Pseudomonadota</taxon>
        <taxon>Alphaproteobacteria</taxon>
        <taxon>Rhodobacterales</taxon>
        <taxon>Paracoccaceae</taxon>
        <taxon>Thioclava</taxon>
    </lineage>
</organism>
<dbReference type="InterPro" id="IPR050072">
    <property type="entry name" value="Peptidase_M20A"/>
</dbReference>
<dbReference type="CDD" id="cd03894">
    <property type="entry name" value="M20_ArgE"/>
    <property type="match status" value="1"/>
</dbReference>
<protein>
    <recommendedName>
        <fullName evidence="10">Peptidase M20 dimerisation domain-containing protein</fullName>
    </recommendedName>
</protein>
<evidence type="ECO:0000256" key="7">
    <source>
        <dbReference type="ARBA" id="ARBA00022801"/>
    </source>
</evidence>
<dbReference type="Pfam" id="PF01546">
    <property type="entry name" value="Peptidase_M20"/>
    <property type="match status" value="1"/>
</dbReference>
<keyword evidence="5" id="KW-0028">Amino-acid biosynthesis</keyword>
<evidence type="ECO:0000313" key="11">
    <source>
        <dbReference type="EMBL" id="KEO55937.1"/>
    </source>
</evidence>
<dbReference type="InterPro" id="IPR011650">
    <property type="entry name" value="Peptidase_M20_dimer"/>
</dbReference>
<keyword evidence="3" id="KW-0963">Cytoplasm</keyword>
<dbReference type="STRING" id="1353537.TP2_00020"/>
<evidence type="ECO:0000256" key="9">
    <source>
        <dbReference type="ARBA" id="ARBA00023285"/>
    </source>
</evidence>
<name>A0A074K2Y1_9RHOB</name>
<evidence type="ECO:0000313" key="12">
    <source>
        <dbReference type="Proteomes" id="UP000027432"/>
    </source>
</evidence>
<dbReference type="RefSeq" id="WP_038072035.1">
    <property type="nucleotide sequence ID" value="NZ_AUND01000001.1"/>
</dbReference>
<dbReference type="InterPro" id="IPR010169">
    <property type="entry name" value="AcOrn-deacetyl"/>
</dbReference>
<evidence type="ECO:0000256" key="6">
    <source>
        <dbReference type="ARBA" id="ARBA00022723"/>
    </source>
</evidence>
<dbReference type="GO" id="GO:0008777">
    <property type="term" value="F:acetylornithine deacetylase activity"/>
    <property type="evidence" value="ECO:0007669"/>
    <property type="project" value="TreeGrafter"/>
</dbReference>
<evidence type="ECO:0000259" key="10">
    <source>
        <dbReference type="Pfam" id="PF07687"/>
    </source>
</evidence>
<keyword evidence="6" id="KW-0479">Metal-binding</keyword>
<dbReference type="SUPFAM" id="SSF55031">
    <property type="entry name" value="Bacterial exopeptidase dimerisation domain"/>
    <property type="match status" value="1"/>
</dbReference>
<keyword evidence="4" id="KW-0055">Arginine biosynthesis</keyword>
<keyword evidence="12" id="KW-1185">Reference proteome</keyword>
<gene>
    <name evidence="11" type="ORF">TP2_00020</name>
</gene>
<comment type="caution">
    <text evidence="11">The sequence shown here is derived from an EMBL/GenBank/DDBJ whole genome shotgun (WGS) entry which is preliminary data.</text>
</comment>
<dbReference type="NCBIfam" id="TIGR01892">
    <property type="entry name" value="AcOrn-deacetyl"/>
    <property type="match status" value="1"/>
</dbReference>
<dbReference type="Gene3D" id="3.30.70.360">
    <property type="match status" value="1"/>
</dbReference>
<dbReference type="Gene3D" id="3.40.630.10">
    <property type="entry name" value="Zn peptidases"/>
    <property type="match status" value="1"/>
</dbReference>
<accession>A0A074K2Y1</accession>
<evidence type="ECO:0000256" key="3">
    <source>
        <dbReference type="ARBA" id="ARBA00022490"/>
    </source>
</evidence>
<comment type="similarity">
    <text evidence="2">Belongs to the peptidase M20A family. ArgE subfamily.</text>
</comment>
<dbReference type="EMBL" id="AUND01000001">
    <property type="protein sequence ID" value="KEO55937.1"/>
    <property type="molecule type" value="Genomic_DNA"/>
</dbReference>
<dbReference type="NCBIfam" id="NF005710">
    <property type="entry name" value="PRK07522.1"/>
    <property type="match status" value="1"/>
</dbReference>
<dbReference type="Proteomes" id="UP000027432">
    <property type="component" value="Unassembled WGS sequence"/>
</dbReference>
<dbReference type="GO" id="GO:0006526">
    <property type="term" value="P:L-arginine biosynthetic process"/>
    <property type="evidence" value="ECO:0007669"/>
    <property type="project" value="UniProtKB-KW"/>
</dbReference>
<evidence type="ECO:0000256" key="8">
    <source>
        <dbReference type="ARBA" id="ARBA00022833"/>
    </source>
</evidence>
<keyword evidence="9" id="KW-0170">Cobalt</keyword>
<evidence type="ECO:0000256" key="4">
    <source>
        <dbReference type="ARBA" id="ARBA00022571"/>
    </source>
</evidence>
<dbReference type="InterPro" id="IPR036264">
    <property type="entry name" value="Bact_exopeptidase_dim_dom"/>
</dbReference>
<dbReference type="OrthoDB" id="9809784at2"/>
<evidence type="ECO:0000256" key="1">
    <source>
        <dbReference type="ARBA" id="ARBA00001947"/>
    </source>
</evidence>
<dbReference type="SUPFAM" id="SSF53187">
    <property type="entry name" value="Zn-dependent exopeptidases"/>
    <property type="match status" value="1"/>
</dbReference>
<dbReference type="PROSITE" id="PS00759">
    <property type="entry name" value="ARGE_DAPE_CPG2_2"/>
    <property type="match status" value="1"/>
</dbReference>
<dbReference type="PANTHER" id="PTHR43808">
    <property type="entry name" value="ACETYLORNITHINE DEACETYLASE"/>
    <property type="match status" value="1"/>
</dbReference>
<comment type="cofactor">
    <cofactor evidence="1">
        <name>Zn(2+)</name>
        <dbReference type="ChEBI" id="CHEBI:29105"/>
    </cofactor>
</comment>
<dbReference type="AlphaFoldDB" id="A0A074K2Y1"/>
<sequence length="384" mass="41609">MRLDTTRAILSDLIAYPTISTDPNLPIIHYIADRLETVGASVEVMVDESGQKANLFATLGEARDGGLVLSGHSDVVPVTDQDWTSDPFTLTERDGKLYGRGTCDMKGFIAACLGSLDLLAEAARTRPIHFAFTHDEEVGCLGAQELVKILARRPVKPALCIIGEPTSMQVFDGNKGCCEYTVRFEGRPGHSSAPEKGVNAVEYAVRYINRLFELRAELVKRCPEGSRFDPPQTTLNVGALRGGVSHNVIAPRAELNWEMRPINEADMRFVKEEIASFVEDKLLPEMRAIAPEAGISTETIGEVVGLEPMDENAARDLVFALTGQNHAGCVAFNTEAGLFQSIGMDAVICGPGSIEQAHKADEYVSLDQMSQALAMIGRLASARS</sequence>
<proteinExistence type="inferred from homology"/>
<dbReference type="eggNOG" id="COG0624">
    <property type="taxonomic scope" value="Bacteria"/>
</dbReference>
<reference evidence="11 12" key="1">
    <citation type="submission" date="2013-07" db="EMBL/GenBank/DDBJ databases">
        <title>Thioclava pacifica DSM 10166 Genome Sequencing.</title>
        <authorList>
            <person name="Lai Q."/>
            <person name="Shao Z."/>
        </authorList>
    </citation>
    <scope>NUCLEOTIDE SEQUENCE [LARGE SCALE GENOMIC DNA]</scope>
    <source>
        <strain evidence="11 12">DSM 10166</strain>
    </source>
</reference>
<dbReference type="PANTHER" id="PTHR43808:SF31">
    <property type="entry name" value="N-ACETYL-L-CITRULLINE DEACETYLASE"/>
    <property type="match status" value="1"/>
</dbReference>
<dbReference type="InterPro" id="IPR002933">
    <property type="entry name" value="Peptidase_M20"/>
</dbReference>